<protein>
    <submittedName>
        <fullName evidence="1">Uncharacterized protein</fullName>
    </submittedName>
</protein>
<sequence length="77" mass="9396">MSSNQIQEVDPRSYRRHFNQWRFPVSLNCHLCISEVIDRFTKVEKERGLRSRERKRSDLWILRHTIEALICDLAHHH</sequence>
<dbReference type="AlphaFoldDB" id="A0A383BKD2"/>
<feature type="non-terminal residue" evidence="1">
    <location>
        <position position="77"/>
    </location>
</feature>
<proteinExistence type="predicted"/>
<accession>A0A383BKD2</accession>
<name>A0A383BKD2_9ZZZZ</name>
<organism evidence="1">
    <name type="scientific">marine metagenome</name>
    <dbReference type="NCBI Taxonomy" id="408172"/>
    <lineage>
        <taxon>unclassified sequences</taxon>
        <taxon>metagenomes</taxon>
        <taxon>ecological metagenomes</taxon>
    </lineage>
</organism>
<dbReference type="EMBL" id="UINC01200820">
    <property type="protein sequence ID" value="SVE19878.1"/>
    <property type="molecule type" value="Genomic_DNA"/>
</dbReference>
<evidence type="ECO:0000313" key="1">
    <source>
        <dbReference type="EMBL" id="SVE19878.1"/>
    </source>
</evidence>
<reference evidence="1" key="1">
    <citation type="submission" date="2018-05" db="EMBL/GenBank/DDBJ databases">
        <authorList>
            <person name="Lanie J.A."/>
            <person name="Ng W.-L."/>
            <person name="Kazmierczak K.M."/>
            <person name="Andrzejewski T.M."/>
            <person name="Davidsen T.M."/>
            <person name="Wayne K.J."/>
            <person name="Tettelin H."/>
            <person name="Glass J.I."/>
            <person name="Rusch D."/>
            <person name="Podicherti R."/>
            <person name="Tsui H.-C.T."/>
            <person name="Winkler M.E."/>
        </authorList>
    </citation>
    <scope>NUCLEOTIDE SEQUENCE</scope>
</reference>
<gene>
    <name evidence="1" type="ORF">METZ01_LOCUS472732</name>
</gene>